<dbReference type="GO" id="GO:0005886">
    <property type="term" value="C:plasma membrane"/>
    <property type="evidence" value="ECO:0007669"/>
    <property type="project" value="UniProtKB-SubCell"/>
</dbReference>
<dbReference type="OrthoDB" id="9789704at2"/>
<evidence type="ECO:0000256" key="12">
    <source>
        <dbReference type="ARBA" id="ARBA00033708"/>
    </source>
</evidence>
<evidence type="ECO:0000256" key="7">
    <source>
        <dbReference type="ARBA" id="ARBA00022989"/>
    </source>
</evidence>
<evidence type="ECO:0000256" key="3">
    <source>
        <dbReference type="ARBA" id="ARBA00022448"/>
    </source>
</evidence>
<dbReference type="GO" id="GO:0006814">
    <property type="term" value="P:sodium ion transport"/>
    <property type="evidence" value="ECO:0007669"/>
    <property type="project" value="UniProtKB-KW"/>
</dbReference>
<accession>A0A4U0S211</accession>
<keyword evidence="4" id="KW-1003">Cell membrane</keyword>
<feature type="transmembrane region" description="Helical" evidence="14">
    <location>
        <begin position="432"/>
        <end position="452"/>
    </location>
</feature>
<keyword evidence="3" id="KW-0813">Transport</keyword>
<keyword evidence="9" id="KW-0406">Ion transport</keyword>
<evidence type="ECO:0000256" key="5">
    <source>
        <dbReference type="ARBA" id="ARBA00022692"/>
    </source>
</evidence>
<comment type="subcellular location">
    <subcellularLocation>
        <location evidence="1">Cell membrane</location>
        <topology evidence="1">Multi-pass membrane protein</topology>
    </subcellularLocation>
</comment>
<proteinExistence type="inferred from homology"/>
<organism evidence="15 16">
    <name type="scientific">Actinacidiphila oryziradicis</name>
    <dbReference type="NCBI Taxonomy" id="2571141"/>
    <lineage>
        <taxon>Bacteria</taxon>
        <taxon>Bacillati</taxon>
        <taxon>Actinomycetota</taxon>
        <taxon>Actinomycetes</taxon>
        <taxon>Kitasatosporales</taxon>
        <taxon>Streptomycetaceae</taxon>
        <taxon>Actinacidiphila</taxon>
    </lineage>
</organism>
<comment type="catalytic activity">
    <reaction evidence="12">
        <text>L-proline(in) + Na(+)(in) = L-proline(out) + Na(+)(out)</text>
        <dbReference type="Rhea" id="RHEA:28967"/>
        <dbReference type="ChEBI" id="CHEBI:29101"/>
        <dbReference type="ChEBI" id="CHEBI:60039"/>
    </reaction>
</comment>
<feature type="transmembrane region" description="Helical" evidence="14">
    <location>
        <begin position="410"/>
        <end position="426"/>
    </location>
</feature>
<keyword evidence="8" id="KW-0915">Sodium</keyword>
<evidence type="ECO:0000256" key="1">
    <source>
        <dbReference type="ARBA" id="ARBA00004651"/>
    </source>
</evidence>
<feature type="transmembrane region" description="Helical" evidence="14">
    <location>
        <begin position="165"/>
        <end position="192"/>
    </location>
</feature>
<feature type="transmembrane region" description="Helical" evidence="14">
    <location>
        <begin position="257"/>
        <end position="278"/>
    </location>
</feature>
<keyword evidence="10 14" id="KW-0472">Membrane</keyword>
<evidence type="ECO:0000256" key="6">
    <source>
        <dbReference type="ARBA" id="ARBA00022847"/>
    </source>
</evidence>
<feature type="transmembrane region" description="Helical" evidence="14">
    <location>
        <begin position="213"/>
        <end position="237"/>
    </location>
</feature>
<keyword evidence="7 14" id="KW-1133">Transmembrane helix</keyword>
<dbReference type="PANTHER" id="PTHR48086:SF3">
    <property type="entry name" value="SODIUM_PROLINE SYMPORTER"/>
    <property type="match status" value="1"/>
</dbReference>
<gene>
    <name evidence="15" type="ORF">FCI23_38625</name>
</gene>
<evidence type="ECO:0000256" key="10">
    <source>
        <dbReference type="ARBA" id="ARBA00023136"/>
    </source>
</evidence>
<evidence type="ECO:0000256" key="2">
    <source>
        <dbReference type="ARBA" id="ARBA00006434"/>
    </source>
</evidence>
<dbReference type="GO" id="GO:0015293">
    <property type="term" value="F:symporter activity"/>
    <property type="evidence" value="ECO:0007669"/>
    <property type="project" value="UniProtKB-KW"/>
</dbReference>
<keyword evidence="6" id="KW-0769">Symport</keyword>
<evidence type="ECO:0000256" key="8">
    <source>
        <dbReference type="ARBA" id="ARBA00023053"/>
    </source>
</evidence>
<evidence type="ECO:0000313" key="16">
    <source>
        <dbReference type="Proteomes" id="UP000305778"/>
    </source>
</evidence>
<feature type="transmembrane region" description="Helical" evidence="14">
    <location>
        <begin position="383"/>
        <end position="403"/>
    </location>
</feature>
<dbReference type="InterPro" id="IPR050277">
    <property type="entry name" value="Sodium:Solute_Symporter"/>
</dbReference>
<dbReference type="Proteomes" id="UP000305778">
    <property type="component" value="Unassembled WGS sequence"/>
</dbReference>
<evidence type="ECO:0000256" key="13">
    <source>
        <dbReference type="RuleBase" id="RU362091"/>
    </source>
</evidence>
<evidence type="ECO:0000256" key="4">
    <source>
        <dbReference type="ARBA" id="ARBA00022475"/>
    </source>
</evidence>
<dbReference type="PROSITE" id="PS50283">
    <property type="entry name" value="NA_SOLUT_SYMP_3"/>
    <property type="match status" value="1"/>
</dbReference>
<feature type="transmembrane region" description="Helical" evidence="14">
    <location>
        <begin position="354"/>
        <end position="377"/>
    </location>
</feature>
<dbReference type="Pfam" id="PF00474">
    <property type="entry name" value="SSF"/>
    <property type="match status" value="1"/>
</dbReference>
<feature type="transmembrane region" description="Helical" evidence="14">
    <location>
        <begin position="299"/>
        <end position="317"/>
    </location>
</feature>
<dbReference type="EMBL" id="SUMC01000063">
    <property type="protein sequence ID" value="TKA02203.1"/>
    <property type="molecule type" value="Genomic_DNA"/>
</dbReference>
<feature type="transmembrane region" description="Helical" evidence="14">
    <location>
        <begin position="33"/>
        <end position="53"/>
    </location>
</feature>
<dbReference type="InterPro" id="IPR038377">
    <property type="entry name" value="Na/Glc_symporter_sf"/>
</dbReference>
<evidence type="ECO:0000256" key="11">
    <source>
        <dbReference type="ARBA" id="ARBA00023201"/>
    </source>
</evidence>
<comment type="similarity">
    <text evidence="2 13">Belongs to the sodium:solute symporter (SSF) (TC 2.A.21) family.</text>
</comment>
<reference evidence="15 16" key="1">
    <citation type="submission" date="2019-04" db="EMBL/GenBank/DDBJ databases">
        <title>Streptomyces oryziradicis sp. nov., a novel actinomycete isolated from rhizosphere soil of rice (Oryza sativa L.).</title>
        <authorList>
            <person name="Li C."/>
        </authorList>
    </citation>
    <scope>NUCLEOTIDE SEQUENCE [LARGE SCALE GENOMIC DNA]</scope>
    <source>
        <strain evidence="15 16">NEAU-C40</strain>
    </source>
</reference>
<keyword evidence="11" id="KW-0739">Sodium transport</keyword>
<feature type="transmembrane region" description="Helical" evidence="14">
    <location>
        <begin position="130"/>
        <end position="159"/>
    </location>
</feature>
<dbReference type="Gene3D" id="1.20.1730.10">
    <property type="entry name" value="Sodium/glucose cotransporter"/>
    <property type="match status" value="1"/>
</dbReference>
<keyword evidence="16" id="KW-1185">Reference proteome</keyword>
<comment type="caution">
    <text evidence="15">The sequence shown here is derived from an EMBL/GenBank/DDBJ whole genome shotgun (WGS) entry which is preliminary data.</text>
</comment>
<dbReference type="PANTHER" id="PTHR48086">
    <property type="entry name" value="SODIUM/PROLINE SYMPORTER-RELATED"/>
    <property type="match status" value="1"/>
</dbReference>
<protein>
    <submittedName>
        <fullName evidence="15">Sodium:solute symporter</fullName>
    </submittedName>
</protein>
<name>A0A4U0S211_9ACTN</name>
<dbReference type="InterPro" id="IPR001734">
    <property type="entry name" value="Na/solute_symporter"/>
</dbReference>
<evidence type="ECO:0000256" key="9">
    <source>
        <dbReference type="ARBA" id="ARBA00023065"/>
    </source>
</evidence>
<evidence type="ECO:0000256" key="14">
    <source>
        <dbReference type="SAM" id="Phobius"/>
    </source>
</evidence>
<dbReference type="AlphaFoldDB" id="A0A4U0S211"/>
<evidence type="ECO:0000313" key="15">
    <source>
        <dbReference type="EMBL" id="TKA02203.1"/>
    </source>
</evidence>
<keyword evidence="5 14" id="KW-0812">Transmembrane</keyword>
<feature type="transmembrane region" description="Helical" evidence="14">
    <location>
        <begin position="65"/>
        <end position="85"/>
    </location>
</feature>
<sequence length="485" mass="51401">MLGLGAFMLIIAGLVRTMVKSTHDFIIAGRRIGLGFGVGSVIAVWTWSMAVMMSSAQAYTWGTSGLLWFIVPNGLAVIAMVPFALKLRSKMPKGYTIVEFIRARFASRTATTVMLGAMIFGGLCEVFINLYGVVLVMGVIFHLNATTVLLVTVAVITVYSYFGGLWTSVITATFTTLMITVPPAIIVLYVLAKVGGPSWVFTQIKAVPGHHTQLFLPAAASGFGISLALGLLASTMADQTFWQKAWAIRPANLTRTFLWAGLWFYPIPLTLGLLGLVGSAKGITVADLGNYGAGGIGPYVISHLGLPVVLIAAYVLIICNACYSSIDGAFSALSSIVAVDVIKRLKPAIPEKRLMVITKASILVAGVIGAIVVSSGIDYVNLVNLVFFIKAVLIFPLGLAIFWPRMTGRAFVASIGLGVAVGLPLRQSGFSLLSIVALEGVSLVVAVGVSLLSSERFDFSTLDRGTGELEETTDVPVPLLTTQES</sequence>